<comment type="caution">
    <text evidence="1">The sequence shown here is derived from an EMBL/GenBank/DDBJ whole genome shotgun (WGS) entry which is preliminary data.</text>
</comment>
<evidence type="ECO:0000313" key="2">
    <source>
        <dbReference type="Proteomes" id="UP001375240"/>
    </source>
</evidence>
<dbReference type="AlphaFoldDB" id="A0AAV9U994"/>
<name>A0AAV9U994_9PEZI</name>
<keyword evidence="2" id="KW-1185">Reference proteome</keyword>
<accession>A0AAV9U994</accession>
<organism evidence="1 2">
    <name type="scientific">Orbilia brochopaga</name>
    <dbReference type="NCBI Taxonomy" id="3140254"/>
    <lineage>
        <taxon>Eukaryota</taxon>
        <taxon>Fungi</taxon>
        <taxon>Dikarya</taxon>
        <taxon>Ascomycota</taxon>
        <taxon>Pezizomycotina</taxon>
        <taxon>Orbiliomycetes</taxon>
        <taxon>Orbiliales</taxon>
        <taxon>Orbiliaceae</taxon>
        <taxon>Orbilia</taxon>
    </lineage>
</organism>
<reference evidence="1 2" key="1">
    <citation type="submission" date="2019-10" db="EMBL/GenBank/DDBJ databases">
        <authorList>
            <person name="Palmer J.M."/>
        </authorList>
    </citation>
    <scope>NUCLEOTIDE SEQUENCE [LARGE SCALE GENOMIC DNA]</scope>
    <source>
        <strain evidence="1 2">TWF696</strain>
    </source>
</reference>
<dbReference type="EMBL" id="JAVHNQ010000011">
    <property type="protein sequence ID" value="KAK6336201.1"/>
    <property type="molecule type" value="Genomic_DNA"/>
</dbReference>
<proteinExistence type="predicted"/>
<dbReference type="Gene3D" id="3.40.50.1460">
    <property type="match status" value="1"/>
</dbReference>
<evidence type="ECO:0000313" key="1">
    <source>
        <dbReference type="EMBL" id="KAK6336201.1"/>
    </source>
</evidence>
<dbReference type="Proteomes" id="UP001375240">
    <property type="component" value="Unassembled WGS sequence"/>
</dbReference>
<protein>
    <submittedName>
        <fullName evidence="1">Uncharacterized protein</fullName>
    </submittedName>
</protein>
<sequence length="411" mass="45435">MANKTMTASELELKTTLEQAVAQRFRAYKLVFVVTFHFEGDQTGARQDATSFIEAGRRTFGLRSINLFNLEIPIGTRAGDFFQSHIYPQIITTVSSCAGRKLLLMHYAGHGVVNAANELALIEGADQTDITGDREIAWEMIRSLLLGPTHRGTSLAETDVAFVLDCCYAGRAARGDHLSDRTVEIIAATNSHTSTNTRQEPPSFTQRVIAEIQKAKDMNEHYSLARIFAALTAPARISTTFRAVPTYRRLLGSTPILLPLDNSRRLHPATDPESTMQSSTVQLPSPSLAASIHAPKQEMHAIALMVHTRTKISDDTTKMLIQWLLNLPTTYGVEVNSVHESASVVAMLTVPYQYMHVIFNLRSWSQLDVTIVQDHIFGVNLLNSFKDGRNIAVGARETTAENVREGPTESI</sequence>
<gene>
    <name evidence="1" type="ORF">TWF696_001764</name>
</gene>